<organism evidence="1 2">
    <name type="scientific">Pseudoxanthobacter soli DSM 19599</name>
    <dbReference type="NCBI Taxonomy" id="1123029"/>
    <lineage>
        <taxon>Bacteria</taxon>
        <taxon>Pseudomonadati</taxon>
        <taxon>Pseudomonadota</taxon>
        <taxon>Alphaproteobacteria</taxon>
        <taxon>Hyphomicrobiales</taxon>
        <taxon>Segnochrobactraceae</taxon>
        <taxon>Pseudoxanthobacter</taxon>
    </lineage>
</organism>
<sequence length="218" mass="23040">MTMPLRHAMRPDAGSFVACPSATVRRGAGRRFAAPLLATMTVVALAGADGLTASVQAQEGGGNAQIEVNGPVELTLVQQAAGMKFDGKTLTLEGVSPSTTFFAARPEPTVGQFTTAQFVKLWNASQEGFKKDPPNAALSFIGDKNGKPVTIELVNVSGSGDTLSYSINVLDGTLPESGGAVSMSVDPVFWQLPQGWTAPFLLCRYTPYWANRVCRGSW</sequence>
<reference evidence="1 2" key="1">
    <citation type="submission" date="2016-12" db="EMBL/GenBank/DDBJ databases">
        <authorList>
            <person name="Song W.-J."/>
            <person name="Kurnit D.M."/>
        </authorList>
    </citation>
    <scope>NUCLEOTIDE SEQUENCE [LARGE SCALE GENOMIC DNA]</scope>
    <source>
        <strain evidence="1 2">DSM 19599</strain>
    </source>
</reference>
<gene>
    <name evidence="1" type="ORF">SAMN02745172_03806</name>
</gene>
<dbReference type="Proteomes" id="UP000186406">
    <property type="component" value="Unassembled WGS sequence"/>
</dbReference>
<accession>A0A1M7ZQF3</accession>
<dbReference type="AlphaFoldDB" id="A0A1M7ZQF3"/>
<evidence type="ECO:0000313" key="2">
    <source>
        <dbReference type="Proteomes" id="UP000186406"/>
    </source>
</evidence>
<name>A0A1M7ZQF3_9HYPH</name>
<keyword evidence="2" id="KW-1185">Reference proteome</keyword>
<protein>
    <submittedName>
        <fullName evidence="1">Uncharacterized protein</fullName>
    </submittedName>
</protein>
<proteinExistence type="predicted"/>
<evidence type="ECO:0000313" key="1">
    <source>
        <dbReference type="EMBL" id="SHO67140.1"/>
    </source>
</evidence>
<dbReference type="EMBL" id="FRXO01000010">
    <property type="protein sequence ID" value="SHO67140.1"/>
    <property type="molecule type" value="Genomic_DNA"/>
</dbReference>